<dbReference type="PROSITE" id="PS50928">
    <property type="entry name" value="ABC_TM1"/>
    <property type="match status" value="1"/>
</dbReference>
<dbReference type="PANTHER" id="PTHR30043:SF1">
    <property type="entry name" value="ABC TRANSPORT SYSTEM PERMEASE PROTEIN P69"/>
    <property type="match status" value="1"/>
</dbReference>
<dbReference type="RefSeq" id="WP_091189652.1">
    <property type="nucleotide sequence ID" value="NZ_FOMT01000006.1"/>
</dbReference>
<feature type="transmembrane region" description="Helical" evidence="7">
    <location>
        <begin position="107"/>
        <end position="129"/>
    </location>
</feature>
<evidence type="ECO:0000256" key="3">
    <source>
        <dbReference type="ARBA" id="ARBA00022475"/>
    </source>
</evidence>
<keyword evidence="5 7" id="KW-1133">Transmembrane helix</keyword>
<feature type="transmembrane region" description="Helical" evidence="7">
    <location>
        <begin position="135"/>
        <end position="155"/>
    </location>
</feature>
<evidence type="ECO:0000256" key="4">
    <source>
        <dbReference type="ARBA" id="ARBA00022692"/>
    </source>
</evidence>
<keyword evidence="2 7" id="KW-0813">Transport</keyword>
<evidence type="ECO:0000259" key="8">
    <source>
        <dbReference type="PROSITE" id="PS50928"/>
    </source>
</evidence>
<feature type="transmembrane region" description="Helical" evidence="7">
    <location>
        <begin position="234"/>
        <end position="255"/>
    </location>
</feature>
<keyword evidence="3" id="KW-1003">Cell membrane</keyword>
<evidence type="ECO:0000256" key="7">
    <source>
        <dbReference type="RuleBase" id="RU363032"/>
    </source>
</evidence>
<evidence type="ECO:0000256" key="6">
    <source>
        <dbReference type="ARBA" id="ARBA00023136"/>
    </source>
</evidence>
<dbReference type="EMBL" id="FOMT01000006">
    <property type="protein sequence ID" value="SFF20220.1"/>
    <property type="molecule type" value="Genomic_DNA"/>
</dbReference>
<evidence type="ECO:0000256" key="2">
    <source>
        <dbReference type="ARBA" id="ARBA00022448"/>
    </source>
</evidence>
<comment type="subcellular location">
    <subcellularLocation>
        <location evidence="1 7">Cell membrane</location>
        <topology evidence="1 7">Multi-pass membrane protein</topology>
    </subcellularLocation>
</comment>
<dbReference type="SUPFAM" id="SSF161098">
    <property type="entry name" value="MetI-like"/>
    <property type="match status" value="1"/>
</dbReference>
<dbReference type="Pfam" id="PF00528">
    <property type="entry name" value="BPD_transp_1"/>
    <property type="match status" value="1"/>
</dbReference>
<evidence type="ECO:0000256" key="1">
    <source>
        <dbReference type="ARBA" id="ARBA00004651"/>
    </source>
</evidence>
<feature type="domain" description="ABC transmembrane type-1" evidence="8">
    <location>
        <begin position="69"/>
        <end position="251"/>
    </location>
</feature>
<feature type="transmembrane region" description="Helical" evidence="7">
    <location>
        <begin position="176"/>
        <end position="198"/>
    </location>
</feature>
<dbReference type="AlphaFoldDB" id="A0A1I2GSZ4"/>
<keyword evidence="4 7" id="KW-0812">Transmembrane</keyword>
<dbReference type="CDD" id="cd06261">
    <property type="entry name" value="TM_PBP2"/>
    <property type="match status" value="1"/>
</dbReference>
<reference evidence="10" key="1">
    <citation type="submission" date="2016-10" db="EMBL/GenBank/DDBJ databases">
        <authorList>
            <person name="Varghese N."/>
            <person name="Submissions S."/>
        </authorList>
    </citation>
    <scope>NUCLEOTIDE SEQUENCE [LARGE SCALE GENOMIC DNA]</scope>
    <source>
        <strain evidence="10">CGMCC 1.10784</strain>
    </source>
</reference>
<proteinExistence type="inferred from homology"/>
<feature type="transmembrane region" description="Helical" evidence="7">
    <location>
        <begin position="204"/>
        <end position="222"/>
    </location>
</feature>
<evidence type="ECO:0000313" key="9">
    <source>
        <dbReference type="EMBL" id="SFF20220.1"/>
    </source>
</evidence>
<gene>
    <name evidence="9" type="ORF">SAMN05216378_5433</name>
</gene>
<dbReference type="InterPro" id="IPR000515">
    <property type="entry name" value="MetI-like"/>
</dbReference>
<feature type="transmembrane region" description="Helical" evidence="7">
    <location>
        <begin position="16"/>
        <end position="33"/>
    </location>
</feature>
<keyword evidence="6 7" id="KW-0472">Membrane</keyword>
<dbReference type="PANTHER" id="PTHR30043">
    <property type="entry name" value="PHOSPHONATES TRANSPORT SYSTEM PERMEASE PROTEIN"/>
    <property type="match status" value="1"/>
</dbReference>
<dbReference type="Gene3D" id="1.10.3720.10">
    <property type="entry name" value="MetI-like"/>
    <property type="match status" value="1"/>
</dbReference>
<dbReference type="GO" id="GO:0055085">
    <property type="term" value="P:transmembrane transport"/>
    <property type="evidence" value="ECO:0007669"/>
    <property type="project" value="InterPro"/>
</dbReference>
<name>A0A1I2GSZ4_9BACL</name>
<dbReference type="Proteomes" id="UP000198855">
    <property type="component" value="Unassembled WGS sequence"/>
</dbReference>
<dbReference type="STRING" id="1045775.SAMN05216378_5433"/>
<dbReference type="InterPro" id="IPR035906">
    <property type="entry name" value="MetI-like_sf"/>
</dbReference>
<sequence length="265" mass="29222">MKKIRIGHASTQRQQRWFIGIMALLFIPCFFYLKLDLSQFTEGLHQIPHMASMMAQMSFTEFPALMDGLLTSLIIAFLTVVISVVISFFLAFVIATNTAPVPILAKLIRAIIVIIRTIPITIWVLLAVASIGFGSMAGVLGLIFPTIAFLTRVFSDQIDESGKDIIEAVKAVGGGWWNLVFNGVTPQLMTAFLASVAFNFEITVAETVILGIVGAGGIGVLLQEYISFYDFKPLSLGILIVFFTLFLLEMTTNIIRLRLSGRNHK</sequence>
<accession>A0A1I2GSZ4</accession>
<keyword evidence="10" id="KW-1185">Reference proteome</keyword>
<protein>
    <submittedName>
        <fullName evidence="9">Phosphonate transport system permease protein</fullName>
    </submittedName>
</protein>
<evidence type="ECO:0000313" key="10">
    <source>
        <dbReference type="Proteomes" id="UP000198855"/>
    </source>
</evidence>
<evidence type="ECO:0000256" key="5">
    <source>
        <dbReference type="ARBA" id="ARBA00022989"/>
    </source>
</evidence>
<dbReference type="GO" id="GO:0005886">
    <property type="term" value="C:plasma membrane"/>
    <property type="evidence" value="ECO:0007669"/>
    <property type="project" value="UniProtKB-SubCell"/>
</dbReference>
<feature type="transmembrane region" description="Helical" evidence="7">
    <location>
        <begin position="69"/>
        <end position="95"/>
    </location>
</feature>
<organism evidence="9 10">
    <name type="scientific">Paenibacillus catalpae</name>
    <dbReference type="NCBI Taxonomy" id="1045775"/>
    <lineage>
        <taxon>Bacteria</taxon>
        <taxon>Bacillati</taxon>
        <taxon>Bacillota</taxon>
        <taxon>Bacilli</taxon>
        <taxon>Bacillales</taxon>
        <taxon>Paenibacillaceae</taxon>
        <taxon>Paenibacillus</taxon>
    </lineage>
</organism>
<dbReference type="OrthoDB" id="8557224at2"/>
<comment type="similarity">
    <text evidence="7">Belongs to the binding-protein-dependent transport system permease family.</text>
</comment>